<dbReference type="Proteomes" id="UP000269352">
    <property type="component" value="Unassembled WGS sequence"/>
</dbReference>
<evidence type="ECO:0008006" key="4">
    <source>
        <dbReference type="Google" id="ProtNLM"/>
    </source>
</evidence>
<name>A0A388TA65_TERA1</name>
<sequence>MFLAAAGVLYFGFELARGYWRGQMVWQRYAALESRYAELLRQNRDLKIKLTEARSAAFIELNARDKLGLARPGETAYKIVEED</sequence>
<gene>
    <name evidence="2" type="ORF">NO1_0918</name>
</gene>
<dbReference type="AlphaFoldDB" id="A0A388TA65"/>
<accession>A0A388TA65</accession>
<reference evidence="2 3" key="1">
    <citation type="journal article" date="2019" name="ISME J.">
        <title>Genome analyses of uncultured TG2/ZB3 bacteria in 'Margulisbacteria' specifically attached to ectosymbiotic spirochetes of protists in the termite gut.</title>
        <authorList>
            <person name="Utami Y.D."/>
            <person name="Kuwahara H."/>
            <person name="Igai K."/>
            <person name="Murakami T."/>
            <person name="Sugaya K."/>
            <person name="Morikawa T."/>
            <person name="Nagura Y."/>
            <person name="Yuki M."/>
            <person name="Deevong P."/>
            <person name="Inoue T."/>
            <person name="Kihara K."/>
            <person name="Lo N."/>
            <person name="Yamada A."/>
            <person name="Ohkuma M."/>
            <person name="Hongoh Y."/>
        </authorList>
    </citation>
    <scope>NUCLEOTIDE SEQUENCE [LARGE SCALE GENOMIC DNA]</scope>
    <source>
        <strain evidence="2">NkOx7-01</strain>
    </source>
</reference>
<organism evidence="2 3">
    <name type="scientific">Termititenax aidoneus</name>
    <dbReference type="NCBI Taxonomy" id="2218524"/>
    <lineage>
        <taxon>Bacteria</taxon>
        <taxon>Bacillati</taxon>
        <taxon>Candidatus Margulisiibacteriota</taxon>
        <taxon>Candidatus Termititenacia</taxon>
        <taxon>Candidatus Termititenacales</taxon>
        <taxon>Candidatus Termititenacaceae</taxon>
        <taxon>Candidatus Termititenax</taxon>
    </lineage>
</organism>
<dbReference type="InterPro" id="IPR007060">
    <property type="entry name" value="FtsL/DivIC"/>
</dbReference>
<keyword evidence="1" id="KW-0175">Coiled coil</keyword>
<protein>
    <recommendedName>
        <fullName evidence="4">Cell division protein FtsB</fullName>
    </recommendedName>
</protein>
<proteinExistence type="predicted"/>
<dbReference type="Pfam" id="PF04977">
    <property type="entry name" value="DivIC"/>
    <property type="match status" value="1"/>
</dbReference>
<comment type="caution">
    <text evidence="2">The sequence shown here is derived from an EMBL/GenBank/DDBJ whole genome shotgun (WGS) entry which is preliminary data.</text>
</comment>
<evidence type="ECO:0000313" key="2">
    <source>
        <dbReference type="EMBL" id="GBR73568.1"/>
    </source>
</evidence>
<dbReference type="EMBL" id="BGZN01000013">
    <property type="protein sequence ID" value="GBR73568.1"/>
    <property type="molecule type" value="Genomic_DNA"/>
</dbReference>
<evidence type="ECO:0000313" key="3">
    <source>
        <dbReference type="Proteomes" id="UP000269352"/>
    </source>
</evidence>
<evidence type="ECO:0000256" key="1">
    <source>
        <dbReference type="SAM" id="Coils"/>
    </source>
</evidence>
<keyword evidence="3" id="KW-1185">Reference proteome</keyword>
<feature type="coiled-coil region" evidence="1">
    <location>
        <begin position="29"/>
        <end position="56"/>
    </location>
</feature>